<evidence type="ECO:0000256" key="1">
    <source>
        <dbReference type="SAM" id="MobiDB-lite"/>
    </source>
</evidence>
<dbReference type="RefSeq" id="WP_172830010.1">
    <property type="nucleotide sequence ID" value="NZ_CAUQLD010000015.1"/>
</dbReference>
<feature type="region of interest" description="Disordered" evidence="1">
    <location>
        <begin position="1"/>
        <end position="50"/>
    </location>
</feature>
<proteinExistence type="predicted"/>
<feature type="compositionally biased region" description="Acidic residues" evidence="1">
    <location>
        <begin position="17"/>
        <end position="26"/>
    </location>
</feature>
<reference evidence="3" key="1">
    <citation type="submission" date="2016-10" db="EMBL/GenBank/DDBJ databases">
        <authorList>
            <person name="Varghese N."/>
            <person name="Submissions S."/>
        </authorList>
    </citation>
    <scope>NUCLEOTIDE SEQUENCE [LARGE SCALE GENOMIC DNA]</scope>
    <source>
        <strain evidence="3">IMMIB L-1606</strain>
    </source>
</reference>
<dbReference type="EMBL" id="LT629779">
    <property type="protein sequence ID" value="SDT60004.1"/>
    <property type="molecule type" value="Genomic_DNA"/>
</dbReference>
<accession>A0A1H2BPE9</accession>
<evidence type="ECO:0000313" key="2">
    <source>
        <dbReference type="EMBL" id="SDT60004.1"/>
    </source>
</evidence>
<sequence length="50" mass="5426">MTENPLRDDRVHPESPAEGDPDADPSDDVRAHSQDPAEGPDVPDEPHPKS</sequence>
<keyword evidence="3" id="KW-1185">Reference proteome</keyword>
<protein>
    <submittedName>
        <fullName evidence="2">Uncharacterized protein</fullName>
    </submittedName>
</protein>
<feature type="compositionally biased region" description="Basic and acidic residues" evidence="1">
    <location>
        <begin position="1"/>
        <end position="15"/>
    </location>
</feature>
<name>A0A1H2BPE9_9MICC</name>
<dbReference type="Proteomes" id="UP000198751">
    <property type="component" value="Chromosome I"/>
</dbReference>
<evidence type="ECO:0000313" key="3">
    <source>
        <dbReference type="Proteomes" id="UP000198751"/>
    </source>
</evidence>
<gene>
    <name evidence="2" type="ORF">SAMN04489743_3850</name>
</gene>
<dbReference type="AlphaFoldDB" id="A0A1H2BPE9"/>
<organism evidence="2 3">
    <name type="scientific">Pseudarthrobacter equi</name>
    <dbReference type="NCBI Taxonomy" id="728066"/>
    <lineage>
        <taxon>Bacteria</taxon>
        <taxon>Bacillati</taxon>
        <taxon>Actinomycetota</taxon>
        <taxon>Actinomycetes</taxon>
        <taxon>Micrococcales</taxon>
        <taxon>Micrococcaceae</taxon>
        <taxon>Pseudarthrobacter</taxon>
    </lineage>
</organism>